<comment type="caution">
    <text evidence="2">The sequence shown here is derived from an EMBL/GenBank/DDBJ whole genome shotgun (WGS) entry which is preliminary data.</text>
</comment>
<dbReference type="Proteomes" id="UP001597451">
    <property type="component" value="Unassembled WGS sequence"/>
</dbReference>
<dbReference type="EMBL" id="JBHUMX010000036">
    <property type="protein sequence ID" value="MFD2629509.1"/>
    <property type="molecule type" value="Genomic_DNA"/>
</dbReference>
<dbReference type="CDD" id="cd00158">
    <property type="entry name" value="RHOD"/>
    <property type="match status" value="1"/>
</dbReference>
<dbReference type="PANTHER" id="PTHR43031:SF16">
    <property type="entry name" value="OXIDOREDUCTASE"/>
    <property type="match status" value="1"/>
</dbReference>
<dbReference type="InterPro" id="IPR001763">
    <property type="entry name" value="Rhodanese-like_dom"/>
</dbReference>
<evidence type="ECO:0000313" key="2">
    <source>
        <dbReference type="EMBL" id="MFD2629509.1"/>
    </source>
</evidence>
<name>A0ABW5Q1W8_9BACI</name>
<dbReference type="RefSeq" id="WP_379562301.1">
    <property type="nucleotide sequence ID" value="NZ_JBHUMX010000036.1"/>
</dbReference>
<reference evidence="3" key="1">
    <citation type="journal article" date="2019" name="Int. J. Syst. Evol. Microbiol.">
        <title>The Global Catalogue of Microorganisms (GCM) 10K type strain sequencing project: providing services to taxonomists for standard genome sequencing and annotation.</title>
        <authorList>
            <consortium name="The Broad Institute Genomics Platform"/>
            <consortium name="The Broad Institute Genome Sequencing Center for Infectious Disease"/>
            <person name="Wu L."/>
            <person name="Ma J."/>
        </authorList>
    </citation>
    <scope>NUCLEOTIDE SEQUENCE [LARGE SCALE GENOMIC DNA]</scope>
    <source>
        <strain evidence="3">TISTR 1858</strain>
    </source>
</reference>
<dbReference type="InterPro" id="IPR036873">
    <property type="entry name" value="Rhodanese-like_dom_sf"/>
</dbReference>
<evidence type="ECO:0000313" key="3">
    <source>
        <dbReference type="Proteomes" id="UP001597451"/>
    </source>
</evidence>
<dbReference type="PROSITE" id="PS50206">
    <property type="entry name" value="RHODANESE_3"/>
    <property type="match status" value="1"/>
</dbReference>
<protein>
    <submittedName>
        <fullName evidence="2">Rhodanese-like domain-containing protein</fullName>
    </submittedName>
</protein>
<dbReference type="SMART" id="SM00450">
    <property type="entry name" value="RHOD"/>
    <property type="match status" value="1"/>
</dbReference>
<dbReference type="PANTHER" id="PTHR43031">
    <property type="entry name" value="FAD-DEPENDENT OXIDOREDUCTASE"/>
    <property type="match status" value="1"/>
</dbReference>
<evidence type="ECO:0000259" key="1">
    <source>
        <dbReference type="PROSITE" id="PS50206"/>
    </source>
</evidence>
<accession>A0ABW5Q1W8</accession>
<sequence>MNALDYFNARLEATISPMDYLRAEQTAPEQYFLIDVRNGPNHVRSLTIKGANIIPQQELAKRLHEIPKDKEIVVYCWDVWCNTAAKVATFLLERGYKVRELTGGIAAWREMNFPVTDTSSDIVQIDSCGC</sequence>
<gene>
    <name evidence="2" type="ORF">ACFSUN_12025</name>
</gene>
<dbReference type="InterPro" id="IPR050229">
    <property type="entry name" value="GlpE_sulfurtransferase"/>
</dbReference>
<dbReference type="SUPFAM" id="SSF52821">
    <property type="entry name" value="Rhodanese/Cell cycle control phosphatase"/>
    <property type="match status" value="1"/>
</dbReference>
<feature type="domain" description="Rhodanese" evidence="1">
    <location>
        <begin position="27"/>
        <end position="117"/>
    </location>
</feature>
<dbReference type="Pfam" id="PF00581">
    <property type="entry name" value="Rhodanese"/>
    <property type="match status" value="1"/>
</dbReference>
<organism evidence="2 3">
    <name type="scientific">Oceanobacillus kapialis</name>
    <dbReference type="NCBI Taxonomy" id="481353"/>
    <lineage>
        <taxon>Bacteria</taxon>
        <taxon>Bacillati</taxon>
        <taxon>Bacillota</taxon>
        <taxon>Bacilli</taxon>
        <taxon>Bacillales</taxon>
        <taxon>Bacillaceae</taxon>
        <taxon>Oceanobacillus</taxon>
    </lineage>
</organism>
<proteinExistence type="predicted"/>
<keyword evidence="3" id="KW-1185">Reference proteome</keyword>
<dbReference type="Gene3D" id="3.40.250.10">
    <property type="entry name" value="Rhodanese-like domain"/>
    <property type="match status" value="1"/>
</dbReference>